<dbReference type="EMBL" id="FLRE01002011">
    <property type="protein sequence ID" value="SBT57784.1"/>
    <property type="molecule type" value="Genomic_DNA"/>
</dbReference>
<keyword evidence="1" id="KW-0472">Membrane</keyword>
<keyword evidence="1" id="KW-0812">Transmembrane</keyword>
<evidence type="ECO:0000313" key="2">
    <source>
        <dbReference type="EMBL" id="SBT57784.1"/>
    </source>
</evidence>
<evidence type="ECO:0000313" key="4">
    <source>
        <dbReference type="Proteomes" id="UP000078550"/>
    </source>
</evidence>
<feature type="transmembrane region" description="Helical" evidence="1">
    <location>
        <begin position="280"/>
        <end position="299"/>
    </location>
</feature>
<keyword evidence="5" id="KW-1185">Reference proteome</keyword>
<dbReference type="EMBL" id="FLRD01001873">
    <property type="protein sequence ID" value="SBT58421.1"/>
    <property type="molecule type" value="Genomic_DNA"/>
</dbReference>
<gene>
    <name evidence="3" type="ORF">POVWA1_087560</name>
    <name evidence="2" type="ORF">POVWA2_081560</name>
</gene>
<dbReference type="Proteomes" id="UP000078550">
    <property type="component" value="Unassembled WGS sequence"/>
</dbReference>
<organism evidence="3 5">
    <name type="scientific">Plasmodium ovale wallikeri</name>
    <dbReference type="NCBI Taxonomy" id="864142"/>
    <lineage>
        <taxon>Eukaryota</taxon>
        <taxon>Sar</taxon>
        <taxon>Alveolata</taxon>
        <taxon>Apicomplexa</taxon>
        <taxon>Aconoidasida</taxon>
        <taxon>Haemosporida</taxon>
        <taxon>Plasmodiidae</taxon>
        <taxon>Plasmodium</taxon>
        <taxon>Plasmodium (Plasmodium)</taxon>
    </lineage>
</organism>
<reference evidence="4" key="2">
    <citation type="submission" date="2016-05" db="EMBL/GenBank/DDBJ databases">
        <authorList>
            <person name="Naeem Raeece"/>
        </authorList>
    </citation>
    <scope>NUCLEOTIDE SEQUENCE [LARGE SCALE GENOMIC DNA]</scope>
</reference>
<evidence type="ECO:0000313" key="3">
    <source>
        <dbReference type="EMBL" id="SBT58421.1"/>
    </source>
</evidence>
<reference evidence="5" key="1">
    <citation type="submission" date="2016-05" db="EMBL/GenBank/DDBJ databases">
        <authorList>
            <person name="Naeem R."/>
        </authorList>
    </citation>
    <scope>NUCLEOTIDE SEQUENCE [LARGE SCALE GENOMIC DNA]</scope>
</reference>
<reference evidence="3" key="3">
    <citation type="submission" date="2016-05" db="EMBL/GenBank/DDBJ databases">
        <authorList>
            <person name="Lavstsen T."/>
            <person name="Jespersen J.S."/>
        </authorList>
    </citation>
    <scope>NUCLEOTIDE SEQUENCE [LARGE SCALE GENOMIC DNA]</scope>
</reference>
<evidence type="ECO:0000313" key="5">
    <source>
        <dbReference type="Proteomes" id="UP000078555"/>
    </source>
</evidence>
<accession>A0A1A9AQD3</accession>
<evidence type="ECO:0000256" key="1">
    <source>
        <dbReference type="SAM" id="Phobius"/>
    </source>
</evidence>
<dbReference type="InterPro" id="IPR008780">
    <property type="entry name" value="Plasmodium_Vir"/>
</dbReference>
<sequence length="354" mass="41118">MSLSLDVLAKTDLYKIIPEYDNLFNALDNVCIPQYDKSYICDSFESADIPESFKGQLQKIFNILKRSKDEKDIYINTNILGKHKSCVFYKYWFFHKIIKHNSDEIDIRKLYEIWNINTIGIYGALYGGRCKFHAETLEDVKIMKILYDHIFFFNNTSINSNALDKIKKCEYCNHLKNYLSNTFRHFPIKCTVGSSYSLCREYNDHLQEIIDLDELSSLSCESGENASHCPLYSKLREQDTEGMESVIAGREDLTSRTQENSEISGSNENLEGNNIDVKNIIGGTSVLGIPFILFYLYKFTSFGSLIRRRTGWIAKMLKNSQENKDELILRDSETENINFDNIQYNLAYTTVHDY</sequence>
<dbReference type="Pfam" id="PF05795">
    <property type="entry name" value="Plasmodium_Vir"/>
    <property type="match status" value="1"/>
</dbReference>
<protein>
    <submittedName>
        <fullName evidence="3">PIR Superfamily Protein</fullName>
    </submittedName>
</protein>
<proteinExistence type="predicted"/>
<dbReference type="AlphaFoldDB" id="A0A1A9AQD3"/>
<name>A0A1A9AQD3_PLAOA</name>
<keyword evidence="1" id="KW-1133">Transmembrane helix</keyword>
<dbReference type="Proteomes" id="UP000078555">
    <property type="component" value="Unassembled WGS sequence"/>
</dbReference>